<keyword evidence="1" id="KW-1133">Transmembrane helix</keyword>
<protein>
    <recommendedName>
        <fullName evidence="2">DUF218 domain-containing protein</fullName>
    </recommendedName>
</protein>
<organism evidence="3">
    <name type="scientific">marine metagenome</name>
    <dbReference type="NCBI Taxonomy" id="408172"/>
    <lineage>
        <taxon>unclassified sequences</taxon>
        <taxon>metagenomes</taxon>
        <taxon>ecological metagenomes</taxon>
    </lineage>
</organism>
<evidence type="ECO:0000313" key="3">
    <source>
        <dbReference type="EMBL" id="SVC30705.1"/>
    </source>
</evidence>
<dbReference type="InterPro" id="IPR051599">
    <property type="entry name" value="Cell_Envelope_Assoc"/>
</dbReference>
<feature type="domain" description="DUF218" evidence="2">
    <location>
        <begin position="87"/>
        <end position="214"/>
    </location>
</feature>
<accession>A0A382L4G7</accession>
<dbReference type="GO" id="GO:0000270">
    <property type="term" value="P:peptidoglycan metabolic process"/>
    <property type="evidence" value="ECO:0007669"/>
    <property type="project" value="TreeGrafter"/>
</dbReference>
<dbReference type="EMBL" id="UINC01084242">
    <property type="protein sequence ID" value="SVC30705.1"/>
    <property type="molecule type" value="Genomic_DNA"/>
</dbReference>
<proteinExistence type="predicted"/>
<gene>
    <name evidence="3" type="ORF">METZ01_LOCUS283559</name>
</gene>
<dbReference type="Gene3D" id="3.40.50.620">
    <property type="entry name" value="HUPs"/>
    <property type="match status" value="1"/>
</dbReference>
<dbReference type="Pfam" id="PF02698">
    <property type="entry name" value="DUF218"/>
    <property type="match status" value="1"/>
</dbReference>
<reference evidence="3" key="1">
    <citation type="submission" date="2018-05" db="EMBL/GenBank/DDBJ databases">
        <authorList>
            <person name="Lanie J.A."/>
            <person name="Ng W.-L."/>
            <person name="Kazmierczak K.M."/>
            <person name="Andrzejewski T.M."/>
            <person name="Davidsen T.M."/>
            <person name="Wayne K.J."/>
            <person name="Tettelin H."/>
            <person name="Glass J.I."/>
            <person name="Rusch D."/>
            <person name="Podicherti R."/>
            <person name="Tsui H.-C.T."/>
            <person name="Winkler M.E."/>
        </authorList>
    </citation>
    <scope>NUCLEOTIDE SEQUENCE</scope>
</reference>
<dbReference type="CDD" id="cd06259">
    <property type="entry name" value="YdcF-like"/>
    <property type="match status" value="1"/>
</dbReference>
<feature type="transmembrane region" description="Helical" evidence="1">
    <location>
        <begin position="50"/>
        <end position="70"/>
    </location>
</feature>
<dbReference type="AlphaFoldDB" id="A0A382L4G7"/>
<dbReference type="PANTHER" id="PTHR30336">
    <property type="entry name" value="INNER MEMBRANE PROTEIN, PROBABLE PERMEASE"/>
    <property type="match status" value="1"/>
</dbReference>
<dbReference type="InterPro" id="IPR003848">
    <property type="entry name" value="DUF218"/>
</dbReference>
<dbReference type="InterPro" id="IPR014729">
    <property type="entry name" value="Rossmann-like_a/b/a_fold"/>
</dbReference>
<feature type="non-terminal residue" evidence="3">
    <location>
        <position position="226"/>
    </location>
</feature>
<evidence type="ECO:0000259" key="2">
    <source>
        <dbReference type="Pfam" id="PF02698"/>
    </source>
</evidence>
<evidence type="ECO:0000256" key="1">
    <source>
        <dbReference type="SAM" id="Phobius"/>
    </source>
</evidence>
<name>A0A382L4G7_9ZZZZ</name>
<dbReference type="PANTHER" id="PTHR30336:SF4">
    <property type="entry name" value="ENVELOPE BIOGENESIS FACTOR ELYC"/>
    <property type="match status" value="1"/>
</dbReference>
<feature type="transmembrane region" description="Helical" evidence="1">
    <location>
        <begin position="12"/>
        <end position="29"/>
    </location>
</feature>
<dbReference type="GO" id="GO:0043164">
    <property type="term" value="P:Gram-negative-bacterium-type cell wall biogenesis"/>
    <property type="evidence" value="ECO:0007669"/>
    <property type="project" value="TreeGrafter"/>
</dbReference>
<sequence length="226" mass="25302">MPGSFKMVMESIFFSPVFFLLLMLVSWFFSLRMGKEKHQKDHRSIFLLKALAWLWVFLLFTTNILFYHALAYPLRLITPESRKHQADAIVVASAGVEASGAPSVASTQRAHAAAELYLEQLAPVVIVTGGVTEPYRPPATIKGIPIILQGMGVPPGKIIIENRSADTYRNGIETVKILNEYGMKSILLVSHDYHLFRVAKVFEKLGVTVYPLSANQIEVQASTPWW</sequence>
<dbReference type="GO" id="GO:0005886">
    <property type="term" value="C:plasma membrane"/>
    <property type="evidence" value="ECO:0007669"/>
    <property type="project" value="TreeGrafter"/>
</dbReference>
<keyword evidence="1" id="KW-0472">Membrane</keyword>
<keyword evidence="1" id="KW-0812">Transmembrane</keyword>